<evidence type="ECO:0000313" key="1">
    <source>
        <dbReference type="EMBL" id="GAY74247.1"/>
    </source>
</evidence>
<organism evidence="1 2">
    <name type="scientific">Lentilactobacillus kosonis</name>
    <dbReference type="NCBI Taxonomy" id="2810561"/>
    <lineage>
        <taxon>Bacteria</taxon>
        <taxon>Bacillati</taxon>
        <taxon>Bacillota</taxon>
        <taxon>Bacilli</taxon>
        <taxon>Lactobacillales</taxon>
        <taxon>Lactobacillaceae</taxon>
        <taxon>Lentilactobacillus</taxon>
    </lineage>
</organism>
<accession>A0A401FPI1</accession>
<sequence length="68" mass="7896">MATTIFKPVNHIEVEIKNEGNQFTPQITKTDYENKEIAFAMLTEYVLRVLQENGYSTDKLMKELAYHG</sequence>
<dbReference type="Proteomes" id="UP000286974">
    <property type="component" value="Unassembled WGS sequence"/>
</dbReference>
<gene>
    <name evidence="1" type="ORF">NBRC111893_2393</name>
</gene>
<dbReference type="RefSeq" id="WP_125008921.1">
    <property type="nucleotide sequence ID" value="NZ_BEXA01000008.1"/>
</dbReference>
<comment type="caution">
    <text evidence="1">The sequence shown here is derived from an EMBL/GenBank/DDBJ whole genome shotgun (WGS) entry which is preliminary data.</text>
</comment>
<keyword evidence="2" id="KW-1185">Reference proteome</keyword>
<reference evidence="1 2" key="1">
    <citation type="submission" date="2017-11" db="EMBL/GenBank/DDBJ databases">
        <title>Draft Genome Sequence of Lactobacillus curieae NBRC 111893 isolated from Koso, a Japanese sugar-Vegetable Fermented Beverage.</title>
        <authorList>
            <person name="Chiou T.Y."/>
            <person name="Oshima K."/>
            <person name="Suda W."/>
            <person name="Hattori M."/>
            <person name="Takahashi T."/>
        </authorList>
    </citation>
    <scope>NUCLEOTIDE SEQUENCE [LARGE SCALE GENOMIC DNA]</scope>
    <source>
        <strain evidence="1 2">NBRC111893</strain>
    </source>
</reference>
<dbReference type="AlphaFoldDB" id="A0A401FPI1"/>
<evidence type="ECO:0000313" key="2">
    <source>
        <dbReference type="Proteomes" id="UP000286974"/>
    </source>
</evidence>
<name>A0A401FPI1_9LACO</name>
<dbReference type="EMBL" id="BEXA01000008">
    <property type="protein sequence ID" value="GAY74247.1"/>
    <property type="molecule type" value="Genomic_DNA"/>
</dbReference>
<proteinExistence type="predicted"/>
<protein>
    <submittedName>
        <fullName evidence="1">Uncharacterized protein</fullName>
    </submittedName>
</protein>